<dbReference type="GO" id="GO:0012505">
    <property type="term" value="C:endomembrane system"/>
    <property type="evidence" value="ECO:0007669"/>
    <property type="project" value="UniProtKB-SubCell"/>
</dbReference>
<dbReference type="InterPro" id="IPR002123">
    <property type="entry name" value="Plipid/glycerol_acylTrfase"/>
</dbReference>
<evidence type="ECO:0000256" key="5">
    <source>
        <dbReference type="ARBA" id="ARBA00023315"/>
    </source>
</evidence>
<dbReference type="Pfam" id="PF01553">
    <property type="entry name" value="Acyltransferase"/>
    <property type="match status" value="1"/>
</dbReference>
<keyword evidence="4" id="KW-0472">Membrane</keyword>
<dbReference type="GO" id="GO:0004366">
    <property type="term" value="F:glycerol-3-phosphate O-acyltransferase activity"/>
    <property type="evidence" value="ECO:0007669"/>
    <property type="project" value="TreeGrafter"/>
</dbReference>
<keyword evidence="3" id="KW-0808">Transferase</keyword>
<comment type="similarity">
    <text evidence="2">Belongs to the GPAT/DAPAT family.</text>
</comment>
<dbReference type="InterPro" id="IPR041728">
    <property type="entry name" value="GPAT/DHAPAT_LPLAT"/>
</dbReference>
<gene>
    <name evidence="8" type="ORF">M441DRAFT_67247</name>
</gene>
<dbReference type="Pfam" id="PF19277">
    <property type="entry name" value="GPAT_C"/>
    <property type="match status" value="1"/>
</dbReference>
<dbReference type="AlphaFoldDB" id="A0A2T3ZFC1"/>
<evidence type="ECO:0000256" key="4">
    <source>
        <dbReference type="ARBA" id="ARBA00023136"/>
    </source>
</evidence>
<dbReference type="Proteomes" id="UP000240493">
    <property type="component" value="Unassembled WGS sequence"/>
</dbReference>
<dbReference type="InterPro" id="IPR045520">
    <property type="entry name" value="GPAT/DHAPAT_C"/>
</dbReference>
<dbReference type="GO" id="GO:0006631">
    <property type="term" value="P:fatty acid metabolic process"/>
    <property type="evidence" value="ECO:0007669"/>
    <property type="project" value="TreeGrafter"/>
</dbReference>
<evidence type="ECO:0000256" key="2">
    <source>
        <dbReference type="ARBA" id="ARBA00007937"/>
    </source>
</evidence>
<dbReference type="SUPFAM" id="SSF69593">
    <property type="entry name" value="Glycerol-3-phosphate (1)-acyltransferase"/>
    <property type="match status" value="1"/>
</dbReference>
<keyword evidence="9" id="KW-1185">Reference proteome</keyword>
<evidence type="ECO:0000313" key="8">
    <source>
        <dbReference type="EMBL" id="PTB43502.1"/>
    </source>
</evidence>
<evidence type="ECO:0000256" key="6">
    <source>
        <dbReference type="SAM" id="MobiDB-lite"/>
    </source>
</evidence>
<dbReference type="PANTHER" id="PTHR12563:SF17">
    <property type="entry name" value="DIHYDROXYACETONE PHOSPHATE ACYLTRANSFERASE"/>
    <property type="match status" value="1"/>
</dbReference>
<feature type="region of interest" description="Disordered" evidence="6">
    <location>
        <begin position="1"/>
        <end position="20"/>
    </location>
</feature>
<evidence type="ECO:0000259" key="7">
    <source>
        <dbReference type="SMART" id="SM00563"/>
    </source>
</evidence>
<dbReference type="GO" id="GO:0006072">
    <property type="term" value="P:glycerol-3-phosphate metabolic process"/>
    <property type="evidence" value="ECO:0007669"/>
    <property type="project" value="TreeGrafter"/>
</dbReference>
<evidence type="ECO:0000256" key="3">
    <source>
        <dbReference type="ARBA" id="ARBA00022679"/>
    </source>
</evidence>
<dbReference type="GO" id="GO:0008654">
    <property type="term" value="P:phospholipid biosynthetic process"/>
    <property type="evidence" value="ECO:0007669"/>
    <property type="project" value="TreeGrafter"/>
</dbReference>
<evidence type="ECO:0000313" key="9">
    <source>
        <dbReference type="Proteomes" id="UP000240493"/>
    </source>
</evidence>
<proteinExistence type="inferred from homology"/>
<dbReference type="GO" id="GO:0019432">
    <property type="term" value="P:triglyceride biosynthetic process"/>
    <property type="evidence" value="ECO:0007669"/>
    <property type="project" value="TreeGrafter"/>
</dbReference>
<comment type="subcellular location">
    <subcellularLocation>
        <location evidence="1">Endomembrane system</location>
        <topology evidence="1">Peripheral membrane protein</topology>
    </subcellularLocation>
</comment>
<feature type="region of interest" description="Disordered" evidence="6">
    <location>
        <begin position="794"/>
        <end position="836"/>
    </location>
</feature>
<dbReference type="PANTHER" id="PTHR12563">
    <property type="entry name" value="GLYCEROL-3-PHOSPHATE ACYLTRANSFERASE"/>
    <property type="match status" value="1"/>
</dbReference>
<dbReference type="InterPro" id="IPR022284">
    <property type="entry name" value="GPAT/DHAPAT"/>
</dbReference>
<dbReference type="STRING" id="1042311.A0A2T3ZFC1"/>
<dbReference type="OrthoDB" id="10255570at2759"/>
<dbReference type="EMBL" id="KZ679259">
    <property type="protein sequence ID" value="PTB43502.1"/>
    <property type="molecule type" value="Genomic_DNA"/>
</dbReference>
<reference evidence="8 9" key="1">
    <citation type="submission" date="2016-07" db="EMBL/GenBank/DDBJ databases">
        <title>Multiple horizontal gene transfer events from other fungi enriched the ability of initially mycotrophic Trichoderma (Ascomycota) to feed on dead plant biomass.</title>
        <authorList>
            <consortium name="DOE Joint Genome Institute"/>
            <person name="Aerts A."/>
            <person name="Atanasova L."/>
            <person name="Chenthamara K."/>
            <person name="Zhang J."/>
            <person name="Grujic M."/>
            <person name="Henrissat B."/>
            <person name="Kuo A."/>
            <person name="Salamov A."/>
            <person name="Lipzen A."/>
            <person name="Labutti K."/>
            <person name="Barry K."/>
            <person name="Miao Y."/>
            <person name="Rahimi M.J."/>
            <person name="Shen Q."/>
            <person name="Grigoriev I.V."/>
            <person name="Kubicek C.P."/>
            <person name="Druzhinina I.S."/>
        </authorList>
    </citation>
    <scope>NUCLEOTIDE SEQUENCE [LARGE SCALE GENOMIC DNA]</scope>
    <source>
        <strain evidence="8 9">CBS 433.97</strain>
    </source>
</reference>
<dbReference type="CDD" id="cd07993">
    <property type="entry name" value="LPLAT_DHAPAT-like"/>
    <property type="match status" value="1"/>
</dbReference>
<feature type="domain" description="Phospholipid/glycerol acyltransferase" evidence="7">
    <location>
        <begin position="213"/>
        <end position="340"/>
    </location>
</feature>
<name>A0A2T3ZFC1_TRIA4</name>
<keyword evidence="5" id="KW-0012">Acyltransferase</keyword>
<evidence type="ECO:0000256" key="1">
    <source>
        <dbReference type="ARBA" id="ARBA00004184"/>
    </source>
</evidence>
<organism evidence="8 9">
    <name type="scientific">Trichoderma asperellum (strain ATCC 204424 / CBS 433.97 / NBRC 101777)</name>
    <dbReference type="NCBI Taxonomy" id="1042311"/>
    <lineage>
        <taxon>Eukaryota</taxon>
        <taxon>Fungi</taxon>
        <taxon>Dikarya</taxon>
        <taxon>Ascomycota</taxon>
        <taxon>Pezizomycotina</taxon>
        <taxon>Sordariomycetes</taxon>
        <taxon>Hypocreomycetidae</taxon>
        <taxon>Hypocreales</taxon>
        <taxon>Hypocreaceae</taxon>
        <taxon>Trichoderma</taxon>
    </lineage>
</organism>
<sequence length="836" mass="93780">MARDADSVDDASSSAPDLQILGDEITLQPSGFVEPRGVLQDDKEEALMNQTHSFRSEPLQFLREVSLYVSGQGWRAYDRDRVIGQPVFYSGFSENMISNVLSAPLLQKRISQLANDRLAVEEKEGLLNKDDKDYQLKRAQRRNIIESSLLEVAEKLTDNMICKMESNTFIRGAYYLMMQLVTRAYHQGIHVSSEEVLRLRKVADLAAKKKQSIVFLPSHRSHVDYVSLQLICYRLGLTLPVVVAGDNLNFPLVGAFLQHAGAMWIRRSFGDDALYTTLVQSYVDTLLQGGYNFECFIEGGRSRTGKLLPPKFGILSFVLDSILSGRVKDCIICPVSTQYDKVIETEGYVTELLGMPKKKENLADLLSNGPSVLSLKLGRVDVRFHEPWSLRKFIDTHLSKLSSIPRGLDTDHYNPEVRAVREKILRALGYKVLGDINAVSVVMPTALIGTVLLTLRGRGVGKGELIRRVEWLTCRIRAKGGRVAHFGNAAISEIVDRGLEVLGKDLVGVVEGLAEPTYYAVDRFQLSFYRNMTIHLFIYEALVSAAMYTRIKRGGGPSNQDIPYAELRDQVLFLSSLFRGEFIFSGAGLDVNLDNTLRGLEADHVVRLDKDENGSITTIGLSDEERKAGRENYDFYCFLIWPFIEASWLAAVSLMGLTPPDGKNGDIWIGEAKAQNNAQLLGKTLYHQGDLSYFEAVNKETLKNSYTRFQQEQIINVVKSKDAKIPPRLQLDPSWRPSRDPETGVLLAEGKLWDFTEKIASSRREGKNRRDGATVSSRVLRLTDELGRRLFAEAEEADKKGGKGVPSRLSKEEQAALDHNVKNARRKRKLEGRAHL</sequence>
<accession>A0A2T3ZFC1</accession>
<dbReference type="SMART" id="SM00563">
    <property type="entry name" value="PlsC"/>
    <property type="match status" value="1"/>
</dbReference>
<protein>
    <recommendedName>
        <fullName evidence="7">Phospholipid/glycerol acyltransferase domain-containing protein</fullName>
    </recommendedName>
</protein>
<feature type="compositionally biased region" description="Basic and acidic residues" evidence="6">
    <location>
        <begin position="809"/>
        <end position="821"/>
    </location>
</feature>
<dbReference type="GO" id="GO:0031966">
    <property type="term" value="C:mitochondrial membrane"/>
    <property type="evidence" value="ECO:0007669"/>
    <property type="project" value="TreeGrafter"/>
</dbReference>